<feature type="domain" description="Tyr recombinase" evidence="7">
    <location>
        <begin position="104"/>
        <end position="280"/>
    </location>
</feature>
<evidence type="ECO:0000313" key="9">
    <source>
        <dbReference type="EMBL" id="ANW00744.1"/>
    </source>
</evidence>
<keyword evidence="10" id="KW-1185">Reference proteome</keyword>
<dbReference type="Pfam" id="PF13495">
    <property type="entry name" value="Phage_int_SAM_4"/>
    <property type="match status" value="1"/>
</dbReference>
<dbReference type="Gene3D" id="1.10.150.130">
    <property type="match status" value="1"/>
</dbReference>
<dbReference type="InterPro" id="IPR044068">
    <property type="entry name" value="CB"/>
</dbReference>
<protein>
    <submittedName>
        <fullName evidence="9">Integrase</fullName>
    </submittedName>
</protein>
<dbReference type="Pfam" id="PF00589">
    <property type="entry name" value="Phage_integrase"/>
    <property type="match status" value="1"/>
</dbReference>
<evidence type="ECO:0000259" key="7">
    <source>
        <dbReference type="PROSITE" id="PS51898"/>
    </source>
</evidence>
<sequence length="280" mass="30835">MTDEAMSPLRRRMIEHMTIRKLAPKTQHDYVQRIKNFAAFLGRSPDTASFEDVRRYQLHLAASGVGVPTLNQTVSTLRFFFRVTLRRHEIVELEHTHVIHEPRKLPVVLSAEEVARLLDAAPGLKYKAALSVAYGAGLRATEVVSLKVSDIDSKRMIIRVEQGKGGQEHSNPHSACRTASRPSSAVSSLGGFRTPAAEHAAPSLKRPASETLHNSRHRAGPLRQLIIAGNTQTVRSAFSVTGSLDARNGELASRADYAGRVDLHLERRTGLGRANALYLD</sequence>
<dbReference type="InterPro" id="IPR002104">
    <property type="entry name" value="Integrase_catalytic"/>
</dbReference>
<dbReference type="PROSITE" id="PS51900">
    <property type="entry name" value="CB"/>
    <property type="match status" value="1"/>
</dbReference>
<proteinExistence type="predicted"/>
<name>A0A1B1UDA7_9BRAD</name>
<reference evidence="9 10" key="1">
    <citation type="submission" date="2016-07" db="EMBL/GenBank/DDBJ databases">
        <title>Complete genome sequence of Bradyrhizobium icense LMTR 13T, a potential inoculant strain isolated from lima bean (Phaseolus lunatus) in Peru.</title>
        <authorList>
            <person name="Ormeno-Orrillo E."/>
            <person name="Duran D."/>
            <person name="Rogel M.A."/>
            <person name="Rey L."/>
            <person name="Imperial J."/>
            <person name="Ruiz-Argueso T."/>
            <person name="Martinez-Romero E."/>
        </authorList>
    </citation>
    <scope>NUCLEOTIDE SEQUENCE [LARGE SCALE GENOMIC DNA]</scope>
    <source>
        <strain evidence="9 10">LMTR 13</strain>
    </source>
</reference>
<dbReference type="STRING" id="1274631.LMTR13_11720"/>
<dbReference type="InterPro" id="IPR011010">
    <property type="entry name" value="DNA_brk_join_enz"/>
</dbReference>
<keyword evidence="2" id="KW-0229">DNA integration</keyword>
<evidence type="ECO:0000256" key="5">
    <source>
        <dbReference type="PROSITE-ProRule" id="PRU01248"/>
    </source>
</evidence>
<evidence type="ECO:0000313" key="10">
    <source>
        <dbReference type="Proteomes" id="UP000092839"/>
    </source>
</evidence>
<feature type="domain" description="Core-binding (CB)" evidence="8">
    <location>
        <begin position="4"/>
        <end position="85"/>
    </location>
</feature>
<dbReference type="PANTHER" id="PTHR30349:SF81">
    <property type="entry name" value="TYROSINE RECOMBINASE XERC"/>
    <property type="match status" value="1"/>
</dbReference>
<evidence type="ECO:0000259" key="8">
    <source>
        <dbReference type="PROSITE" id="PS51900"/>
    </source>
</evidence>
<keyword evidence="1" id="KW-0159">Chromosome partition</keyword>
<accession>A0A1B1UDA7</accession>
<dbReference type="InterPro" id="IPR013762">
    <property type="entry name" value="Integrase-like_cat_sf"/>
</dbReference>
<dbReference type="Proteomes" id="UP000092839">
    <property type="component" value="Chromosome"/>
</dbReference>
<evidence type="ECO:0000256" key="3">
    <source>
        <dbReference type="ARBA" id="ARBA00023125"/>
    </source>
</evidence>
<dbReference type="GO" id="GO:0003677">
    <property type="term" value="F:DNA binding"/>
    <property type="evidence" value="ECO:0007669"/>
    <property type="project" value="UniProtKB-UniRule"/>
</dbReference>
<evidence type="ECO:0000256" key="1">
    <source>
        <dbReference type="ARBA" id="ARBA00022829"/>
    </source>
</evidence>
<keyword evidence="4" id="KW-0233">DNA recombination</keyword>
<evidence type="ECO:0000256" key="6">
    <source>
        <dbReference type="SAM" id="MobiDB-lite"/>
    </source>
</evidence>
<dbReference type="KEGG" id="bic:LMTR13_11720"/>
<evidence type="ECO:0000256" key="2">
    <source>
        <dbReference type="ARBA" id="ARBA00022908"/>
    </source>
</evidence>
<dbReference type="PANTHER" id="PTHR30349">
    <property type="entry name" value="PHAGE INTEGRASE-RELATED"/>
    <property type="match status" value="1"/>
</dbReference>
<feature type="region of interest" description="Disordered" evidence="6">
    <location>
        <begin position="162"/>
        <end position="216"/>
    </location>
</feature>
<dbReference type="Gene3D" id="1.10.443.10">
    <property type="entry name" value="Intergrase catalytic core"/>
    <property type="match status" value="1"/>
</dbReference>
<dbReference type="GO" id="GO:0007059">
    <property type="term" value="P:chromosome segregation"/>
    <property type="evidence" value="ECO:0007669"/>
    <property type="project" value="UniProtKB-KW"/>
</dbReference>
<dbReference type="RefSeq" id="WP_065728020.1">
    <property type="nucleotide sequence ID" value="NZ_CP016428.1"/>
</dbReference>
<organism evidence="9 10">
    <name type="scientific">Bradyrhizobium icense</name>
    <dbReference type="NCBI Taxonomy" id="1274631"/>
    <lineage>
        <taxon>Bacteria</taxon>
        <taxon>Pseudomonadati</taxon>
        <taxon>Pseudomonadota</taxon>
        <taxon>Alphaproteobacteria</taxon>
        <taxon>Hyphomicrobiales</taxon>
        <taxon>Nitrobacteraceae</taxon>
        <taxon>Bradyrhizobium</taxon>
    </lineage>
</organism>
<dbReference type="AlphaFoldDB" id="A0A1B1UDA7"/>
<dbReference type="GO" id="GO:0015074">
    <property type="term" value="P:DNA integration"/>
    <property type="evidence" value="ECO:0007669"/>
    <property type="project" value="UniProtKB-KW"/>
</dbReference>
<dbReference type="EMBL" id="CP016428">
    <property type="protein sequence ID" value="ANW00744.1"/>
    <property type="molecule type" value="Genomic_DNA"/>
</dbReference>
<dbReference type="PROSITE" id="PS51898">
    <property type="entry name" value="TYR_RECOMBINASE"/>
    <property type="match status" value="1"/>
</dbReference>
<dbReference type="InterPro" id="IPR010998">
    <property type="entry name" value="Integrase_recombinase_N"/>
</dbReference>
<gene>
    <name evidence="9" type="ORF">LMTR13_11720</name>
</gene>
<keyword evidence="3 5" id="KW-0238">DNA-binding</keyword>
<dbReference type="InterPro" id="IPR050090">
    <property type="entry name" value="Tyrosine_recombinase_XerCD"/>
</dbReference>
<dbReference type="SUPFAM" id="SSF56349">
    <property type="entry name" value="DNA breaking-rejoining enzymes"/>
    <property type="match status" value="1"/>
</dbReference>
<dbReference type="InterPro" id="IPR004107">
    <property type="entry name" value="Integrase_SAM-like_N"/>
</dbReference>
<evidence type="ECO:0000256" key="4">
    <source>
        <dbReference type="ARBA" id="ARBA00023172"/>
    </source>
</evidence>
<dbReference type="GO" id="GO:0006310">
    <property type="term" value="P:DNA recombination"/>
    <property type="evidence" value="ECO:0007669"/>
    <property type="project" value="UniProtKB-KW"/>
</dbReference>